<reference evidence="2" key="2">
    <citation type="submission" date="2021-02" db="EMBL/GenBank/DDBJ databases">
        <authorList>
            <person name="Kimball J.A."/>
            <person name="Haas M.W."/>
            <person name="Macchietto M."/>
            <person name="Kono T."/>
            <person name="Duquette J."/>
            <person name="Shao M."/>
        </authorList>
    </citation>
    <scope>NUCLEOTIDE SEQUENCE</scope>
    <source>
        <tissue evidence="2">Fresh leaf tissue</tissue>
    </source>
</reference>
<protein>
    <submittedName>
        <fullName evidence="2">Uncharacterized protein</fullName>
    </submittedName>
</protein>
<dbReference type="AlphaFoldDB" id="A0A8J6C3U7"/>
<feature type="region of interest" description="Disordered" evidence="1">
    <location>
        <begin position="1"/>
        <end position="20"/>
    </location>
</feature>
<evidence type="ECO:0000313" key="2">
    <source>
        <dbReference type="EMBL" id="KAG8100855.1"/>
    </source>
</evidence>
<feature type="compositionally biased region" description="Low complexity" evidence="1">
    <location>
        <begin position="7"/>
        <end position="20"/>
    </location>
</feature>
<evidence type="ECO:0000313" key="3">
    <source>
        <dbReference type="Proteomes" id="UP000729402"/>
    </source>
</evidence>
<name>A0A8J6C3U7_ZIZPA</name>
<organism evidence="2 3">
    <name type="scientific">Zizania palustris</name>
    <name type="common">Northern wild rice</name>
    <dbReference type="NCBI Taxonomy" id="103762"/>
    <lineage>
        <taxon>Eukaryota</taxon>
        <taxon>Viridiplantae</taxon>
        <taxon>Streptophyta</taxon>
        <taxon>Embryophyta</taxon>
        <taxon>Tracheophyta</taxon>
        <taxon>Spermatophyta</taxon>
        <taxon>Magnoliopsida</taxon>
        <taxon>Liliopsida</taxon>
        <taxon>Poales</taxon>
        <taxon>Poaceae</taxon>
        <taxon>BOP clade</taxon>
        <taxon>Oryzoideae</taxon>
        <taxon>Oryzeae</taxon>
        <taxon>Zizaniinae</taxon>
        <taxon>Zizania</taxon>
    </lineage>
</organism>
<dbReference type="Proteomes" id="UP000729402">
    <property type="component" value="Unassembled WGS sequence"/>
</dbReference>
<keyword evidence="3" id="KW-1185">Reference proteome</keyword>
<sequence>MRPSPPLESRLSRLSPSPSTCAATSAPCAAGCRLCYHSPCAASLPLLPLPVRRVAASATPSPCATAASATPPHGTSLLSASLILSPFLAAMARRGLDRAW</sequence>
<gene>
    <name evidence="2" type="ORF">GUJ93_ZPchr0013g37629</name>
</gene>
<proteinExistence type="predicted"/>
<comment type="caution">
    <text evidence="2">The sequence shown here is derived from an EMBL/GenBank/DDBJ whole genome shotgun (WGS) entry which is preliminary data.</text>
</comment>
<reference evidence="2" key="1">
    <citation type="journal article" date="2021" name="bioRxiv">
        <title>Whole Genome Assembly and Annotation of Northern Wild Rice, Zizania palustris L., Supports a Whole Genome Duplication in the Zizania Genus.</title>
        <authorList>
            <person name="Haas M."/>
            <person name="Kono T."/>
            <person name="Macchietto M."/>
            <person name="Millas R."/>
            <person name="McGilp L."/>
            <person name="Shao M."/>
            <person name="Duquette J."/>
            <person name="Hirsch C.N."/>
            <person name="Kimball J."/>
        </authorList>
    </citation>
    <scope>NUCLEOTIDE SEQUENCE</scope>
    <source>
        <tissue evidence="2">Fresh leaf tissue</tissue>
    </source>
</reference>
<dbReference type="EMBL" id="JAAALK010000079">
    <property type="protein sequence ID" value="KAG8100855.1"/>
    <property type="molecule type" value="Genomic_DNA"/>
</dbReference>
<evidence type="ECO:0000256" key="1">
    <source>
        <dbReference type="SAM" id="MobiDB-lite"/>
    </source>
</evidence>
<accession>A0A8J6C3U7</accession>